<protein>
    <submittedName>
        <fullName evidence="3">Uncharacterized protein</fullName>
    </submittedName>
</protein>
<dbReference type="AlphaFoldDB" id="A0A9P4INM2"/>
<keyword evidence="2" id="KW-1133">Transmembrane helix</keyword>
<evidence type="ECO:0000256" key="1">
    <source>
        <dbReference type="SAM" id="MobiDB-lite"/>
    </source>
</evidence>
<feature type="compositionally biased region" description="Basic and acidic residues" evidence="1">
    <location>
        <begin position="126"/>
        <end position="156"/>
    </location>
</feature>
<evidence type="ECO:0000313" key="4">
    <source>
        <dbReference type="Proteomes" id="UP000799772"/>
    </source>
</evidence>
<reference evidence="3" key="1">
    <citation type="journal article" date="2020" name="Stud. Mycol.">
        <title>101 Dothideomycetes genomes: a test case for predicting lifestyles and emergence of pathogens.</title>
        <authorList>
            <person name="Haridas S."/>
            <person name="Albert R."/>
            <person name="Binder M."/>
            <person name="Bloem J."/>
            <person name="Labutti K."/>
            <person name="Salamov A."/>
            <person name="Andreopoulos B."/>
            <person name="Baker S."/>
            <person name="Barry K."/>
            <person name="Bills G."/>
            <person name="Bluhm B."/>
            <person name="Cannon C."/>
            <person name="Castanera R."/>
            <person name="Culley D."/>
            <person name="Daum C."/>
            <person name="Ezra D."/>
            <person name="Gonzalez J."/>
            <person name="Henrissat B."/>
            <person name="Kuo A."/>
            <person name="Liang C."/>
            <person name="Lipzen A."/>
            <person name="Lutzoni F."/>
            <person name="Magnuson J."/>
            <person name="Mondo S."/>
            <person name="Nolan M."/>
            <person name="Ohm R."/>
            <person name="Pangilinan J."/>
            <person name="Park H.-J."/>
            <person name="Ramirez L."/>
            <person name="Alfaro M."/>
            <person name="Sun H."/>
            <person name="Tritt A."/>
            <person name="Yoshinaga Y."/>
            <person name="Zwiers L.-H."/>
            <person name="Turgeon B."/>
            <person name="Goodwin S."/>
            <person name="Spatafora J."/>
            <person name="Crous P."/>
            <person name="Grigoriev I."/>
        </authorList>
    </citation>
    <scope>NUCLEOTIDE SEQUENCE</scope>
    <source>
        <strain evidence="3">CBS 133067</strain>
    </source>
</reference>
<gene>
    <name evidence="3" type="ORF">NA57DRAFT_71530</name>
</gene>
<organism evidence="3 4">
    <name type="scientific">Rhizodiscina lignyota</name>
    <dbReference type="NCBI Taxonomy" id="1504668"/>
    <lineage>
        <taxon>Eukaryota</taxon>
        <taxon>Fungi</taxon>
        <taxon>Dikarya</taxon>
        <taxon>Ascomycota</taxon>
        <taxon>Pezizomycotina</taxon>
        <taxon>Dothideomycetes</taxon>
        <taxon>Pleosporomycetidae</taxon>
        <taxon>Aulographales</taxon>
        <taxon>Rhizodiscinaceae</taxon>
        <taxon>Rhizodiscina</taxon>
    </lineage>
</organism>
<evidence type="ECO:0000313" key="3">
    <source>
        <dbReference type="EMBL" id="KAF2102540.1"/>
    </source>
</evidence>
<feature type="region of interest" description="Disordered" evidence="1">
    <location>
        <begin position="120"/>
        <end position="189"/>
    </location>
</feature>
<keyword evidence="2" id="KW-0812">Transmembrane</keyword>
<comment type="caution">
    <text evidence="3">The sequence shown here is derived from an EMBL/GenBank/DDBJ whole genome shotgun (WGS) entry which is preliminary data.</text>
</comment>
<evidence type="ECO:0000256" key="2">
    <source>
        <dbReference type="SAM" id="Phobius"/>
    </source>
</evidence>
<keyword evidence="4" id="KW-1185">Reference proteome</keyword>
<dbReference type="EMBL" id="ML978122">
    <property type="protein sequence ID" value="KAF2102540.1"/>
    <property type="molecule type" value="Genomic_DNA"/>
</dbReference>
<sequence>MAFRFANSTLSPSTVLDTTPSTADLSSSTPVFHPSTVSLKSLVTASPSSEVPTPSETVAVTHTSSESALPTISNTAAAPTAKINEATLAGIVVGVIAFVWICTSVIFLLWKRKIPKGRRKASPRLEPWEKEDRRHRHASDSLDPWEKHEQNDKSPRMAELAGPEYAAELPNKRGWPTSPVELPGSDVGI</sequence>
<name>A0A9P4INM2_9PEZI</name>
<keyword evidence="2" id="KW-0472">Membrane</keyword>
<proteinExistence type="predicted"/>
<feature type="transmembrane region" description="Helical" evidence="2">
    <location>
        <begin position="88"/>
        <end position="110"/>
    </location>
</feature>
<accession>A0A9P4INM2</accession>
<dbReference type="Proteomes" id="UP000799772">
    <property type="component" value="Unassembled WGS sequence"/>
</dbReference>